<evidence type="ECO:0000313" key="5">
    <source>
        <dbReference type="Proteomes" id="UP000023430"/>
    </source>
</evidence>
<comment type="subcellular location">
    <subcellularLocation>
        <location evidence="3">Cytoplasm</location>
    </subcellularLocation>
</comment>
<dbReference type="Proteomes" id="UP000023430">
    <property type="component" value="Unassembled WGS sequence"/>
</dbReference>
<dbReference type="eggNOG" id="COG0829">
    <property type="taxonomic scope" value="Bacteria"/>
</dbReference>
<accession>X7FBL0</accession>
<comment type="function">
    <text evidence="3">Required for maturation of urease via the functional incorporation of the urease nickel metallocenter.</text>
</comment>
<dbReference type="EMBL" id="JAME01000005">
    <property type="protein sequence ID" value="ETX30180.1"/>
    <property type="molecule type" value="Genomic_DNA"/>
</dbReference>
<reference evidence="4 5" key="1">
    <citation type="submission" date="2014-01" db="EMBL/GenBank/DDBJ databases">
        <title>Roseivivax isoporae LMG 25204 Genome Sequencing.</title>
        <authorList>
            <person name="Lai Q."/>
            <person name="Li G."/>
            <person name="Shao Z."/>
        </authorList>
    </citation>
    <scope>NUCLEOTIDE SEQUENCE [LARGE SCALE GENOMIC DNA]</scope>
    <source>
        <strain evidence="4 5">LMG 25204</strain>
    </source>
</reference>
<evidence type="ECO:0000313" key="4">
    <source>
        <dbReference type="EMBL" id="ETX30180.1"/>
    </source>
</evidence>
<dbReference type="PATRIC" id="fig|1449351.3.peg.986"/>
<comment type="subunit">
    <text evidence="3">UreD, UreF and UreG form a complex that acts as a GTP-hydrolysis-dependent molecular chaperone, activating the urease apoprotein by helping to assemble the nickel containing metallocenter of UreC. The UreE protein probably delivers the nickel.</text>
</comment>
<dbReference type="AlphaFoldDB" id="X7FBL0"/>
<keyword evidence="5" id="KW-1185">Reference proteome</keyword>
<dbReference type="HAMAP" id="MF_01384">
    <property type="entry name" value="UreD"/>
    <property type="match status" value="1"/>
</dbReference>
<dbReference type="PANTHER" id="PTHR33643">
    <property type="entry name" value="UREASE ACCESSORY PROTEIN D"/>
    <property type="match status" value="1"/>
</dbReference>
<proteinExistence type="inferred from homology"/>
<dbReference type="GO" id="GO:0005737">
    <property type="term" value="C:cytoplasm"/>
    <property type="evidence" value="ECO:0007669"/>
    <property type="project" value="UniProtKB-SubCell"/>
</dbReference>
<organism evidence="4 5">
    <name type="scientific">Roseivivax isoporae LMG 25204</name>
    <dbReference type="NCBI Taxonomy" id="1449351"/>
    <lineage>
        <taxon>Bacteria</taxon>
        <taxon>Pseudomonadati</taxon>
        <taxon>Pseudomonadota</taxon>
        <taxon>Alphaproteobacteria</taxon>
        <taxon>Rhodobacterales</taxon>
        <taxon>Roseobacteraceae</taxon>
        <taxon>Roseivivax</taxon>
    </lineage>
</organism>
<gene>
    <name evidence="3" type="primary">ureD</name>
    <name evidence="4" type="ORF">RISW2_18505</name>
</gene>
<comment type="caution">
    <text evidence="4">The sequence shown here is derived from an EMBL/GenBank/DDBJ whole genome shotgun (WGS) entry which is preliminary data.</text>
</comment>
<evidence type="ECO:0000256" key="1">
    <source>
        <dbReference type="ARBA" id="ARBA00007177"/>
    </source>
</evidence>
<dbReference type="InterPro" id="IPR002669">
    <property type="entry name" value="UreD"/>
</dbReference>
<name>X7FBL0_9RHOB</name>
<keyword evidence="3" id="KW-0963">Cytoplasm</keyword>
<dbReference type="PANTHER" id="PTHR33643:SF1">
    <property type="entry name" value="UREASE ACCESSORY PROTEIN D"/>
    <property type="match status" value="1"/>
</dbReference>
<dbReference type="STRING" id="1449351.RISW2_18505"/>
<protein>
    <recommendedName>
        <fullName evidence="3">Urease accessory protein UreD</fullName>
    </recommendedName>
</protein>
<comment type="similarity">
    <text evidence="1 3">Belongs to the UreD family.</text>
</comment>
<evidence type="ECO:0000256" key="2">
    <source>
        <dbReference type="ARBA" id="ARBA00023186"/>
    </source>
</evidence>
<sequence>MTLRLRKEQSRIARLVQAGSTKILFPHPRGDACEAVWLNTAGGITGGDDFALDVDLEDAARGVLTTQAAERIYRAVPGPAGRVANTLTLGPGAEAAWLPQETILFDGAALDRTLRIDMAGDARFLGCETLIFGRAAMGESVSELRLRDRIDLRVDGRLAYADRLWIEGDAAAELARAHVAAGARAVATLVLARPGAAAALSALRADLPATAGASALSDDLVTARLVAADGFEMRRVLVPLLARLSGRPLPRPWMI</sequence>
<dbReference type="Pfam" id="PF01774">
    <property type="entry name" value="UreD"/>
    <property type="match status" value="1"/>
</dbReference>
<keyword evidence="2 3" id="KW-0143">Chaperone</keyword>
<evidence type="ECO:0000256" key="3">
    <source>
        <dbReference type="HAMAP-Rule" id="MF_01384"/>
    </source>
</evidence>
<dbReference type="GO" id="GO:0016151">
    <property type="term" value="F:nickel cation binding"/>
    <property type="evidence" value="ECO:0007669"/>
    <property type="project" value="UniProtKB-UniRule"/>
</dbReference>
<keyword evidence="3" id="KW-0996">Nickel insertion</keyword>